<dbReference type="SUPFAM" id="SSF51338">
    <property type="entry name" value="Composite domain of metallo-dependent hydrolases"/>
    <property type="match status" value="1"/>
</dbReference>
<dbReference type="GO" id="GO:0005829">
    <property type="term" value="C:cytosol"/>
    <property type="evidence" value="ECO:0007669"/>
    <property type="project" value="TreeGrafter"/>
</dbReference>
<name>A0A840Y5E5_9PROT</name>
<dbReference type="PANTHER" id="PTHR11647">
    <property type="entry name" value="HYDRANTOINASE/DIHYDROPYRIMIDINASE FAMILY MEMBER"/>
    <property type="match status" value="1"/>
</dbReference>
<gene>
    <name evidence="2" type="ORF">FHS88_001968</name>
</gene>
<feature type="domain" description="Amidohydrolase 3" evidence="1">
    <location>
        <begin position="43"/>
        <end position="548"/>
    </location>
</feature>
<dbReference type="InterPro" id="IPR013108">
    <property type="entry name" value="Amidohydro_3"/>
</dbReference>
<dbReference type="InterPro" id="IPR011059">
    <property type="entry name" value="Metal-dep_hydrolase_composite"/>
</dbReference>
<dbReference type="PANTHER" id="PTHR11647:SF1">
    <property type="entry name" value="COLLAPSIN RESPONSE MEDIATOR PROTEIN"/>
    <property type="match status" value="1"/>
</dbReference>
<sequence length="569" mass="62174">MHDLVIRGGTVVDGTGAPPFEADIAIEGARIVAVGPVPGRGREEIAAKGLLVTPGFVDIHTHYDAQASWSERLISSSINGVTTALIGNCGVGFAPCRPERRDMLVKLMEGVEDLPEVVLTEGLTWTWETFPDYLNFLAARRYDTDIAAMVTHAPLRVHVMGERAEAHAEATEEECAEMARLAAEGLAAGAVGISTSRALAHRTLDGRHIPTLGAPEAELEGLARVLRAHGSGWLQVISDFDDPAEEEFARLRRVAAVAGRPLTFSLLQRESKPTFWRWLLDRVEEANAEGVRMLGQVMGRPVGLMFGFELSQHPFLTRPSYREVAHLPLPERVAALRDPARRARILAEPTDDAALKARLNNWDKIFPLGDPPDYEPPPERSVAAMAAARGMTPEALCYDLMLERDGRAILNRPLLNYADGDLEAIREMMTHPHTLMGLGDGGAHVGYICDASCMTHMLVHWARDRQRGPRLPVEVAVRRISRDNAEAMGLADRGVLAPGRKADINVIDFGRLRMRAPDMRYDLPAGGKRLVQEAEGYVATILSGVVTYREGEATGALPGRLVRGPQRAA</sequence>
<dbReference type="InterPro" id="IPR032466">
    <property type="entry name" value="Metal_Hydrolase"/>
</dbReference>
<dbReference type="Proteomes" id="UP000562254">
    <property type="component" value="Unassembled WGS sequence"/>
</dbReference>
<dbReference type="RefSeq" id="WP_184484059.1">
    <property type="nucleotide sequence ID" value="NZ_JAAEDJ010000011.1"/>
</dbReference>
<dbReference type="Pfam" id="PF07969">
    <property type="entry name" value="Amidohydro_3"/>
    <property type="match status" value="1"/>
</dbReference>
<proteinExistence type="predicted"/>
<reference evidence="2 3" key="1">
    <citation type="submission" date="2020-08" db="EMBL/GenBank/DDBJ databases">
        <title>Genomic Encyclopedia of Type Strains, Phase IV (KMG-IV): sequencing the most valuable type-strain genomes for metagenomic binning, comparative biology and taxonomic classification.</title>
        <authorList>
            <person name="Goeker M."/>
        </authorList>
    </citation>
    <scope>NUCLEOTIDE SEQUENCE [LARGE SCALE GENOMIC DNA]</scope>
    <source>
        <strain evidence="2 3">DSM 25895</strain>
    </source>
</reference>
<dbReference type="InterPro" id="IPR050378">
    <property type="entry name" value="Metallo-dep_Hydrolases_sf"/>
</dbReference>
<accession>A0A840Y5E5</accession>
<evidence type="ECO:0000313" key="3">
    <source>
        <dbReference type="Proteomes" id="UP000562254"/>
    </source>
</evidence>
<evidence type="ECO:0000259" key="1">
    <source>
        <dbReference type="Pfam" id="PF07969"/>
    </source>
</evidence>
<dbReference type="SUPFAM" id="SSF51556">
    <property type="entry name" value="Metallo-dependent hydrolases"/>
    <property type="match status" value="1"/>
</dbReference>
<keyword evidence="3" id="KW-1185">Reference proteome</keyword>
<dbReference type="GO" id="GO:0016812">
    <property type="term" value="F:hydrolase activity, acting on carbon-nitrogen (but not peptide) bonds, in cyclic amides"/>
    <property type="evidence" value="ECO:0007669"/>
    <property type="project" value="TreeGrafter"/>
</dbReference>
<protein>
    <submittedName>
        <fullName evidence="2">N-acyl-D-aspartate/D-glutamate deacylase</fullName>
    </submittedName>
</protein>
<dbReference type="EMBL" id="JACIJE010000005">
    <property type="protein sequence ID" value="MBB5689842.1"/>
    <property type="molecule type" value="Genomic_DNA"/>
</dbReference>
<evidence type="ECO:0000313" key="2">
    <source>
        <dbReference type="EMBL" id="MBB5689842.1"/>
    </source>
</evidence>
<dbReference type="Gene3D" id="3.20.20.140">
    <property type="entry name" value="Metal-dependent hydrolases"/>
    <property type="match status" value="2"/>
</dbReference>
<comment type="caution">
    <text evidence="2">The sequence shown here is derived from an EMBL/GenBank/DDBJ whole genome shotgun (WGS) entry which is preliminary data.</text>
</comment>
<organism evidence="2 3">
    <name type="scientific">Neoroseomonas alkaliterrae</name>
    <dbReference type="NCBI Taxonomy" id="1452450"/>
    <lineage>
        <taxon>Bacteria</taxon>
        <taxon>Pseudomonadati</taxon>
        <taxon>Pseudomonadota</taxon>
        <taxon>Alphaproteobacteria</taxon>
        <taxon>Acetobacterales</taxon>
        <taxon>Acetobacteraceae</taxon>
        <taxon>Neoroseomonas</taxon>
    </lineage>
</organism>
<dbReference type="AlphaFoldDB" id="A0A840Y5E5"/>